<dbReference type="Pfam" id="PF04955">
    <property type="entry name" value="HupE_UreJ"/>
    <property type="match status" value="1"/>
</dbReference>
<evidence type="ECO:0000313" key="3">
    <source>
        <dbReference type="EMBL" id="RKF12789.1"/>
    </source>
</evidence>
<accession>A0A420E6C0</accession>
<evidence type="ECO:0008006" key="5">
    <source>
        <dbReference type="Google" id="ProtNLM"/>
    </source>
</evidence>
<feature type="transmembrane region" description="Helical" evidence="1">
    <location>
        <begin position="150"/>
        <end position="169"/>
    </location>
</feature>
<reference evidence="3 4" key="1">
    <citation type="submission" date="2018-09" db="EMBL/GenBank/DDBJ databases">
        <authorList>
            <person name="Wang Z."/>
        </authorList>
    </citation>
    <scope>NUCLEOTIDE SEQUENCE [LARGE SCALE GENOMIC DNA]</scope>
    <source>
        <strain evidence="3 4">ALS 81</strain>
    </source>
</reference>
<dbReference type="Proteomes" id="UP000286482">
    <property type="component" value="Unassembled WGS sequence"/>
</dbReference>
<proteinExistence type="predicted"/>
<feature type="transmembrane region" description="Helical" evidence="1">
    <location>
        <begin position="120"/>
        <end position="138"/>
    </location>
</feature>
<feature type="transmembrane region" description="Helical" evidence="1">
    <location>
        <begin position="97"/>
        <end position="113"/>
    </location>
</feature>
<evidence type="ECO:0000256" key="2">
    <source>
        <dbReference type="SAM" id="SignalP"/>
    </source>
</evidence>
<sequence>MNRVLLSFLAFFVAIASPFAAAHTIDTTVSNSLIHGLSGGLLHPFTGVDHLLMMFALGILMFKQVRVKTKIVAALACLALGMIAGSTLGGFVGLEGLIMASLIVAGIGLLARFRKASSGLQRFNLSLCSAALMAHGWAHGAEVSGSSSMFLLGMLSSATVIMALGLAVAKSISVMSARKQYQLEQL</sequence>
<keyword evidence="1" id="KW-1133">Transmembrane helix</keyword>
<evidence type="ECO:0000313" key="4">
    <source>
        <dbReference type="Proteomes" id="UP000286482"/>
    </source>
</evidence>
<evidence type="ECO:0000256" key="1">
    <source>
        <dbReference type="SAM" id="Phobius"/>
    </source>
</evidence>
<keyword evidence="1" id="KW-0472">Membrane</keyword>
<keyword evidence="2" id="KW-0732">Signal</keyword>
<keyword evidence="4" id="KW-1185">Reference proteome</keyword>
<gene>
    <name evidence="3" type="ORF">DBZ36_20185</name>
</gene>
<dbReference type="OrthoDB" id="9808192at2"/>
<keyword evidence="1" id="KW-0812">Transmembrane</keyword>
<feature type="transmembrane region" description="Helical" evidence="1">
    <location>
        <begin position="71"/>
        <end position="91"/>
    </location>
</feature>
<protein>
    <recommendedName>
        <fullName evidence="5">Urease accessory protein UreJ</fullName>
    </recommendedName>
</protein>
<dbReference type="RefSeq" id="WP_120356796.1">
    <property type="nucleotide sequence ID" value="NZ_RAQO01000013.1"/>
</dbReference>
<feature type="signal peptide" evidence="2">
    <location>
        <begin position="1"/>
        <end position="22"/>
    </location>
</feature>
<name>A0A420E6C0_9ALTE</name>
<dbReference type="EMBL" id="RAQO01000013">
    <property type="protein sequence ID" value="RKF12789.1"/>
    <property type="molecule type" value="Genomic_DNA"/>
</dbReference>
<feature type="transmembrane region" description="Helical" evidence="1">
    <location>
        <begin position="41"/>
        <end position="62"/>
    </location>
</feature>
<comment type="caution">
    <text evidence="3">The sequence shown here is derived from an EMBL/GenBank/DDBJ whole genome shotgun (WGS) entry which is preliminary data.</text>
</comment>
<feature type="chain" id="PRO_5019498193" description="Urease accessory protein UreJ" evidence="2">
    <location>
        <begin position="23"/>
        <end position="186"/>
    </location>
</feature>
<organism evidence="3 4">
    <name type="scientific">Alginatibacterium sediminis</name>
    <dbReference type="NCBI Taxonomy" id="2164068"/>
    <lineage>
        <taxon>Bacteria</taxon>
        <taxon>Pseudomonadati</taxon>
        <taxon>Pseudomonadota</taxon>
        <taxon>Gammaproteobacteria</taxon>
        <taxon>Alteromonadales</taxon>
        <taxon>Alteromonadaceae</taxon>
        <taxon>Alginatibacterium</taxon>
    </lineage>
</organism>
<dbReference type="AlphaFoldDB" id="A0A420E6C0"/>
<dbReference type="InterPro" id="IPR007038">
    <property type="entry name" value="HupE_UreJ"/>
</dbReference>